<sequence>MFSGLYEPLRESLDAFHQLEHIFPINSKTLSKDADQVKRNLAELIQIVQNLATRKGRKRSREEIGGEGREEELRRLDWLDGEGVRLWNLAVSGAAKTAAQDDEIEDREATALPAAQINSIDELLVTGSRQKLPSPETRLGAQRQMDELLAFSLARIDVALAHGKVDSAFTFIRTALEWNGEGGFGPQHLETLLSKCWTVGDQLRTEAKDGKSDLLAEAVTWLQMAAQIVEIMELRVGMNGLNSELKVAVFRSLRVCIS</sequence>
<dbReference type="STRING" id="71784.A0A1Y2B066"/>
<keyword evidence="2" id="KW-1185">Reference proteome</keyword>
<gene>
    <name evidence="1" type="ORF">BCR39DRAFT_535563</name>
</gene>
<organism evidence="1 2">
    <name type="scientific">Naematelia encephala</name>
    <dbReference type="NCBI Taxonomy" id="71784"/>
    <lineage>
        <taxon>Eukaryota</taxon>
        <taxon>Fungi</taxon>
        <taxon>Dikarya</taxon>
        <taxon>Basidiomycota</taxon>
        <taxon>Agaricomycotina</taxon>
        <taxon>Tremellomycetes</taxon>
        <taxon>Tremellales</taxon>
        <taxon>Naemateliaceae</taxon>
        <taxon>Naematelia</taxon>
    </lineage>
</organism>
<dbReference type="AlphaFoldDB" id="A0A1Y2B066"/>
<comment type="caution">
    <text evidence="1">The sequence shown here is derived from an EMBL/GenBank/DDBJ whole genome shotgun (WGS) entry which is preliminary data.</text>
</comment>
<protein>
    <submittedName>
        <fullName evidence="1">Uncharacterized protein</fullName>
    </submittedName>
</protein>
<proteinExistence type="predicted"/>
<name>A0A1Y2B066_9TREE</name>
<dbReference type="Proteomes" id="UP000193986">
    <property type="component" value="Unassembled WGS sequence"/>
</dbReference>
<evidence type="ECO:0000313" key="2">
    <source>
        <dbReference type="Proteomes" id="UP000193986"/>
    </source>
</evidence>
<accession>A0A1Y2B066</accession>
<reference evidence="1 2" key="1">
    <citation type="submission" date="2016-07" db="EMBL/GenBank/DDBJ databases">
        <title>Pervasive Adenine N6-methylation of Active Genes in Fungi.</title>
        <authorList>
            <consortium name="DOE Joint Genome Institute"/>
            <person name="Mondo S.J."/>
            <person name="Dannebaum R.O."/>
            <person name="Kuo R.C."/>
            <person name="Labutti K."/>
            <person name="Haridas S."/>
            <person name="Kuo A."/>
            <person name="Salamov A."/>
            <person name="Ahrendt S.R."/>
            <person name="Lipzen A."/>
            <person name="Sullivan W."/>
            <person name="Andreopoulos W.B."/>
            <person name="Clum A."/>
            <person name="Lindquist E."/>
            <person name="Daum C."/>
            <person name="Ramamoorthy G.K."/>
            <person name="Gryganskyi A."/>
            <person name="Culley D."/>
            <person name="Magnuson J.K."/>
            <person name="James T.Y."/>
            <person name="O'Malley M.A."/>
            <person name="Stajich J.E."/>
            <person name="Spatafora J.W."/>
            <person name="Visel A."/>
            <person name="Grigoriev I.V."/>
        </authorList>
    </citation>
    <scope>NUCLEOTIDE SEQUENCE [LARGE SCALE GENOMIC DNA]</scope>
    <source>
        <strain evidence="1 2">68-887.2</strain>
    </source>
</reference>
<evidence type="ECO:0000313" key="1">
    <source>
        <dbReference type="EMBL" id="ORY28126.1"/>
    </source>
</evidence>
<dbReference type="InParanoid" id="A0A1Y2B066"/>
<dbReference type="EMBL" id="MCFC01000033">
    <property type="protein sequence ID" value="ORY28126.1"/>
    <property type="molecule type" value="Genomic_DNA"/>
</dbReference>